<dbReference type="SUPFAM" id="SSF55729">
    <property type="entry name" value="Acyl-CoA N-acyltransferases (Nat)"/>
    <property type="match status" value="1"/>
</dbReference>
<dbReference type="EC" id="2.3.-.-" evidence="2"/>
<keyword evidence="3" id="KW-1185">Reference proteome</keyword>
<proteinExistence type="predicted"/>
<dbReference type="EMBL" id="JBHSMI010000052">
    <property type="protein sequence ID" value="MFC5406391.1"/>
    <property type="molecule type" value="Genomic_DNA"/>
</dbReference>
<accession>A0ABW0HYQ7</accession>
<sequence>MNIKVRLAELKDIAAIADMDGDLSTARLIWKLQHKEIIIAISRPEGRAIGFIRLEYLWSKQPYISLIRVVPGERRKGVGKKLLAFAESFLAGRGLTKLYSSSQEDEAEPQQWHRHVGFTECGIINGINDGIGEVMFVKSLSAG</sequence>
<dbReference type="CDD" id="cd04301">
    <property type="entry name" value="NAT_SF"/>
    <property type="match status" value="1"/>
</dbReference>
<dbReference type="PROSITE" id="PS51186">
    <property type="entry name" value="GNAT"/>
    <property type="match status" value="1"/>
</dbReference>
<dbReference type="InterPro" id="IPR016181">
    <property type="entry name" value="Acyl_CoA_acyltransferase"/>
</dbReference>
<dbReference type="Pfam" id="PF00583">
    <property type="entry name" value="Acetyltransf_1"/>
    <property type="match status" value="1"/>
</dbReference>
<evidence type="ECO:0000259" key="1">
    <source>
        <dbReference type="PROSITE" id="PS51186"/>
    </source>
</evidence>
<keyword evidence="2" id="KW-0808">Transferase</keyword>
<keyword evidence="2" id="KW-0012">Acyltransferase</keyword>
<reference evidence="3" key="1">
    <citation type="journal article" date="2019" name="Int. J. Syst. Evol. Microbiol.">
        <title>The Global Catalogue of Microorganisms (GCM) 10K type strain sequencing project: providing services to taxonomists for standard genome sequencing and annotation.</title>
        <authorList>
            <consortium name="The Broad Institute Genomics Platform"/>
            <consortium name="The Broad Institute Genome Sequencing Center for Infectious Disease"/>
            <person name="Wu L."/>
            <person name="Ma J."/>
        </authorList>
    </citation>
    <scope>NUCLEOTIDE SEQUENCE [LARGE SCALE GENOMIC DNA]</scope>
    <source>
        <strain evidence="3">CGMCC 1.18575</strain>
    </source>
</reference>
<dbReference type="RefSeq" id="WP_378138468.1">
    <property type="nucleotide sequence ID" value="NZ_JBHSMI010000052.1"/>
</dbReference>
<feature type="domain" description="N-acetyltransferase" evidence="1">
    <location>
        <begin position="3"/>
        <end position="141"/>
    </location>
</feature>
<dbReference type="GO" id="GO:0016746">
    <property type="term" value="F:acyltransferase activity"/>
    <property type="evidence" value="ECO:0007669"/>
    <property type="project" value="UniProtKB-KW"/>
</dbReference>
<organism evidence="2 3">
    <name type="scientific">Cohnella soli</name>
    <dbReference type="NCBI Taxonomy" id="425005"/>
    <lineage>
        <taxon>Bacteria</taxon>
        <taxon>Bacillati</taxon>
        <taxon>Bacillota</taxon>
        <taxon>Bacilli</taxon>
        <taxon>Bacillales</taxon>
        <taxon>Paenibacillaceae</taxon>
        <taxon>Cohnella</taxon>
    </lineage>
</organism>
<protein>
    <submittedName>
        <fullName evidence="2">GNAT family N-acetyltransferase</fullName>
        <ecNumber evidence="2">2.3.-.-</ecNumber>
    </submittedName>
</protein>
<dbReference type="Proteomes" id="UP001596113">
    <property type="component" value="Unassembled WGS sequence"/>
</dbReference>
<dbReference type="InterPro" id="IPR000182">
    <property type="entry name" value="GNAT_dom"/>
</dbReference>
<dbReference type="Gene3D" id="3.40.630.30">
    <property type="match status" value="1"/>
</dbReference>
<evidence type="ECO:0000313" key="3">
    <source>
        <dbReference type="Proteomes" id="UP001596113"/>
    </source>
</evidence>
<evidence type="ECO:0000313" key="2">
    <source>
        <dbReference type="EMBL" id="MFC5406391.1"/>
    </source>
</evidence>
<name>A0ABW0HYQ7_9BACL</name>
<gene>
    <name evidence="2" type="ORF">ACFPOF_26975</name>
</gene>
<comment type="caution">
    <text evidence="2">The sequence shown here is derived from an EMBL/GenBank/DDBJ whole genome shotgun (WGS) entry which is preliminary data.</text>
</comment>